<evidence type="ECO:0000256" key="1">
    <source>
        <dbReference type="SAM" id="MobiDB-lite"/>
    </source>
</evidence>
<proteinExistence type="predicted"/>
<dbReference type="Proteomes" id="UP000289220">
    <property type="component" value="Unassembled WGS sequence"/>
</dbReference>
<evidence type="ECO:0000313" key="3">
    <source>
        <dbReference type="Proteomes" id="UP000289220"/>
    </source>
</evidence>
<protein>
    <submittedName>
        <fullName evidence="2">Uncharacterized protein</fullName>
    </submittedName>
</protein>
<evidence type="ECO:0000313" key="2">
    <source>
        <dbReference type="EMBL" id="VDC48631.1"/>
    </source>
</evidence>
<feature type="region of interest" description="Disordered" evidence="1">
    <location>
        <begin position="1"/>
        <end position="233"/>
    </location>
</feature>
<feature type="compositionally biased region" description="Gly residues" evidence="1">
    <location>
        <begin position="84"/>
        <end position="101"/>
    </location>
</feature>
<feature type="compositionally biased region" description="Basic and acidic residues" evidence="1">
    <location>
        <begin position="170"/>
        <end position="196"/>
    </location>
</feature>
<feature type="compositionally biased region" description="Basic residues" evidence="1">
    <location>
        <begin position="208"/>
        <end position="219"/>
    </location>
</feature>
<dbReference type="AlphaFoldDB" id="A0A7Z9C3V8"/>
<organism evidence="2 3">
    <name type="scientific">Brevundimonas mediterranea</name>
    <dbReference type="NCBI Taxonomy" id="74329"/>
    <lineage>
        <taxon>Bacteria</taxon>
        <taxon>Pseudomonadati</taxon>
        <taxon>Pseudomonadota</taxon>
        <taxon>Alphaproteobacteria</taxon>
        <taxon>Caulobacterales</taxon>
        <taxon>Caulobacteraceae</taxon>
        <taxon>Brevundimonas</taxon>
    </lineage>
</organism>
<comment type="caution">
    <text evidence="2">The sequence shown here is derived from an EMBL/GenBank/DDBJ whole genome shotgun (WGS) entry which is preliminary data.</text>
</comment>
<sequence length="233" mass="26005">MDKRHFRTTRRERAKHGPSRGLQATSGRRRRSAGARAAQAGFGLDPDCHRTDRGRRRPVAARSRSGLLRRNHRLHDPSARRHPGGPGGGPAFGRHGAGGMPDRGLVPGDRQQRLEAGDAPRSQRRGDLQLHRGRPVLRLDGRLPARRAGATGRGRLGAVPVQRAHRRDRRTVADRQRTGPRHALDDRRDRPHHPSEQRPAPVLGRAGRSQRFRRRRLPSPRRPGPCAVRLPSG</sequence>
<feature type="compositionally biased region" description="Basic residues" evidence="1">
    <location>
        <begin position="1"/>
        <end position="18"/>
    </location>
</feature>
<accession>A0A7Z9C3V8</accession>
<name>A0A7Z9C3V8_9CAUL</name>
<dbReference type="EMBL" id="UXHF01000108">
    <property type="protein sequence ID" value="VDC48631.1"/>
    <property type="molecule type" value="Genomic_DNA"/>
</dbReference>
<reference evidence="2 3" key="1">
    <citation type="submission" date="2018-11" db="EMBL/GenBank/DDBJ databases">
        <authorList>
            <person name="Peiro R."/>
            <person name="Begona"/>
            <person name="Cbmso G."/>
            <person name="Lopez M."/>
            <person name="Gonzalez S."/>
            <person name="Sacristan E."/>
            <person name="Castillo E."/>
        </authorList>
    </citation>
    <scope>NUCLEOTIDE SEQUENCE [LARGE SCALE GENOMIC DNA]</scope>
    <source>
        <strain evidence="2">Brev_genome</strain>
    </source>
</reference>
<gene>
    <name evidence="2" type="ORF">BREV_BREV_03229</name>
</gene>
<keyword evidence="3" id="KW-1185">Reference proteome</keyword>